<gene>
    <name evidence="2" type="ORF">METZ01_LOCUS346835</name>
</gene>
<evidence type="ECO:0000313" key="2">
    <source>
        <dbReference type="EMBL" id="SVC93981.1"/>
    </source>
</evidence>
<name>A0A382RBN9_9ZZZZ</name>
<dbReference type="Gene3D" id="3.40.50.11060">
    <property type="entry name" value="GTPase HflX, N-terminal domain"/>
    <property type="match status" value="1"/>
</dbReference>
<organism evidence="2">
    <name type="scientific">marine metagenome</name>
    <dbReference type="NCBI Taxonomy" id="408172"/>
    <lineage>
        <taxon>unclassified sequences</taxon>
        <taxon>metagenomes</taxon>
        <taxon>ecological metagenomes</taxon>
    </lineage>
</organism>
<sequence>MITKRNSANKERTLLVGVIHRTNTEEIIAEHLEELTLLADTAGADVVGLITQKIQKINPVYYIGKGKAEQVIN</sequence>
<reference evidence="2" key="1">
    <citation type="submission" date="2018-05" db="EMBL/GenBank/DDBJ databases">
        <authorList>
            <person name="Lanie J.A."/>
            <person name="Ng W.-L."/>
            <person name="Kazmierczak K.M."/>
            <person name="Andrzejewski T.M."/>
            <person name="Davidsen T.M."/>
            <person name="Wayne K.J."/>
            <person name="Tettelin H."/>
            <person name="Glass J.I."/>
            <person name="Rusch D."/>
            <person name="Podicherti R."/>
            <person name="Tsui H.-C.T."/>
            <person name="Winkler M.E."/>
        </authorList>
    </citation>
    <scope>NUCLEOTIDE SEQUENCE</scope>
</reference>
<dbReference type="InterPro" id="IPR042108">
    <property type="entry name" value="GTPase_HflX_N_sf"/>
</dbReference>
<proteinExistence type="predicted"/>
<dbReference type="InterPro" id="IPR025121">
    <property type="entry name" value="GTPase_HflX_N"/>
</dbReference>
<accession>A0A382RBN9</accession>
<protein>
    <recommendedName>
        <fullName evidence="1">GTPase HflX N-terminal domain-containing protein</fullName>
    </recommendedName>
</protein>
<feature type="domain" description="GTPase HflX N-terminal" evidence="1">
    <location>
        <begin position="30"/>
        <end position="71"/>
    </location>
</feature>
<feature type="non-terminal residue" evidence="2">
    <location>
        <position position="73"/>
    </location>
</feature>
<dbReference type="Pfam" id="PF13167">
    <property type="entry name" value="GTP-bdg_N"/>
    <property type="match status" value="1"/>
</dbReference>
<evidence type="ECO:0000259" key="1">
    <source>
        <dbReference type="Pfam" id="PF13167"/>
    </source>
</evidence>
<dbReference type="AlphaFoldDB" id="A0A382RBN9"/>
<dbReference type="EMBL" id="UINC01119859">
    <property type="protein sequence ID" value="SVC93981.1"/>
    <property type="molecule type" value="Genomic_DNA"/>
</dbReference>